<keyword evidence="3" id="KW-1185">Reference proteome</keyword>
<feature type="domain" description="ABM" evidence="1">
    <location>
        <begin position="3"/>
        <end position="92"/>
    </location>
</feature>
<evidence type="ECO:0000259" key="1">
    <source>
        <dbReference type="PROSITE" id="PS51725"/>
    </source>
</evidence>
<name>A0ABQ1V4S6_9NOCA</name>
<evidence type="ECO:0000313" key="3">
    <source>
        <dbReference type="Proteomes" id="UP000632454"/>
    </source>
</evidence>
<protein>
    <recommendedName>
        <fullName evidence="1">ABM domain-containing protein</fullName>
    </recommendedName>
</protein>
<accession>A0ABQ1V4S6</accession>
<dbReference type="RefSeq" id="WP_188491922.1">
    <property type="nucleotide sequence ID" value="NZ_BMCS01000003.1"/>
</dbReference>
<reference evidence="3" key="1">
    <citation type="journal article" date="2019" name="Int. J. Syst. Evol. Microbiol.">
        <title>The Global Catalogue of Microorganisms (GCM) 10K type strain sequencing project: providing services to taxonomists for standard genome sequencing and annotation.</title>
        <authorList>
            <consortium name="The Broad Institute Genomics Platform"/>
            <consortium name="The Broad Institute Genome Sequencing Center for Infectious Disease"/>
            <person name="Wu L."/>
            <person name="Ma J."/>
        </authorList>
    </citation>
    <scope>NUCLEOTIDE SEQUENCE [LARGE SCALE GENOMIC DNA]</scope>
    <source>
        <strain evidence="3">CCM 7855</strain>
    </source>
</reference>
<dbReference type="InterPro" id="IPR007138">
    <property type="entry name" value="ABM_dom"/>
</dbReference>
<dbReference type="SUPFAM" id="SSF54909">
    <property type="entry name" value="Dimeric alpha+beta barrel"/>
    <property type="match status" value="1"/>
</dbReference>
<dbReference type="Gene3D" id="3.30.70.100">
    <property type="match status" value="1"/>
</dbReference>
<proteinExistence type="predicted"/>
<evidence type="ECO:0000313" key="2">
    <source>
        <dbReference type="EMBL" id="GGF38765.1"/>
    </source>
</evidence>
<dbReference type="EMBL" id="BMCS01000003">
    <property type="protein sequence ID" value="GGF38765.1"/>
    <property type="molecule type" value="Genomic_DNA"/>
</dbReference>
<gene>
    <name evidence="2" type="ORF">GCM10007298_38080</name>
</gene>
<sequence>MTTTVLLDLHIDPAALDRIADILSETLTATRAWPGNLGLEAIVDDADPAHVIIVEQWSTTADHDAYAQWRLTPEGRSGLGDIVTEAPVKTIYSRTIPLSL</sequence>
<dbReference type="PROSITE" id="PS51725">
    <property type="entry name" value="ABM"/>
    <property type="match status" value="1"/>
</dbReference>
<comment type="caution">
    <text evidence="2">The sequence shown here is derived from an EMBL/GenBank/DDBJ whole genome shotgun (WGS) entry which is preliminary data.</text>
</comment>
<dbReference type="Pfam" id="PF03992">
    <property type="entry name" value="ABM"/>
    <property type="match status" value="1"/>
</dbReference>
<organism evidence="2 3">
    <name type="scientific">Williamsia phyllosphaerae</name>
    <dbReference type="NCBI Taxonomy" id="885042"/>
    <lineage>
        <taxon>Bacteria</taxon>
        <taxon>Bacillati</taxon>
        <taxon>Actinomycetota</taxon>
        <taxon>Actinomycetes</taxon>
        <taxon>Mycobacteriales</taxon>
        <taxon>Nocardiaceae</taxon>
        <taxon>Williamsia</taxon>
    </lineage>
</organism>
<dbReference type="InterPro" id="IPR011008">
    <property type="entry name" value="Dimeric_a/b-barrel"/>
</dbReference>
<dbReference type="Proteomes" id="UP000632454">
    <property type="component" value="Unassembled WGS sequence"/>
</dbReference>